<dbReference type="Proteomes" id="UP000185680">
    <property type="component" value="Chromosome"/>
</dbReference>
<keyword evidence="4" id="KW-1185">Reference proteome</keyword>
<evidence type="ECO:0000313" key="4">
    <source>
        <dbReference type="Proteomes" id="UP000185657"/>
    </source>
</evidence>
<reference evidence="2 5" key="2">
    <citation type="submission" date="2016-10" db="EMBL/GenBank/DDBJ databases">
        <title>Hydorgenophaga sp. LPB0072 isolated from gastropod.</title>
        <authorList>
            <person name="Kim E."/>
            <person name="Yi H."/>
        </authorList>
    </citation>
    <scope>NUCLEOTIDE SEQUENCE [LARGE SCALE GENOMIC DNA]</scope>
    <source>
        <strain evidence="2 5">LPB0072</strain>
    </source>
</reference>
<feature type="compositionally biased region" description="Low complexity" evidence="1">
    <location>
        <begin position="46"/>
        <end position="57"/>
    </location>
</feature>
<name>A0A167HU95_9BURK</name>
<organism evidence="2 5">
    <name type="scientific">Hydrogenophaga crassostreae</name>
    <dbReference type="NCBI Taxonomy" id="1763535"/>
    <lineage>
        <taxon>Bacteria</taxon>
        <taxon>Pseudomonadati</taxon>
        <taxon>Pseudomonadota</taxon>
        <taxon>Betaproteobacteria</taxon>
        <taxon>Burkholderiales</taxon>
        <taxon>Comamonadaceae</taxon>
        <taxon>Hydrogenophaga</taxon>
    </lineage>
</organism>
<evidence type="ECO:0000313" key="2">
    <source>
        <dbReference type="EMBL" id="AOW13455.1"/>
    </source>
</evidence>
<evidence type="ECO:0000313" key="5">
    <source>
        <dbReference type="Proteomes" id="UP000185680"/>
    </source>
</evidence>
<proteinExistence type="predicted"/>
<dbReference type="KEGG" id="hyl:LPB072_11920"/>
<dbReference type="STRING" id="1763535.LPB072_11920"/>
<gene>
    <name evidence="2" type="ORF">LPB072_11920</name>
    <name evidence="3" type="ORF">LPB72_10540</name>
</gene>
<dbReference type="EMBL" id="LVWD01000013">
    <property type="protein sequence ID" value="OAD41745.1"/>
    <property type="molecule type" value="Genomic_DNA"/>
</dbReference>
<protein>
    <submittedName>
        <fullName evidence="2">Uncharacterized protein</fullName>
    </submittedName>
</protein>
<evidence type="ECO:0000256" key="1">
    <source>
        <dbReference type="SAM" id="MobiDB-lite"/>
    </source>
</evidence>
<sequence length="251" mass="27101">MNPPAITMHRIRFPLSGSKKCLGLGLMLAFGLSACQPTGSKPAPMNDSTTTSSSAAKSDAKNDKSAQKELYRLNPAPKEGYEVTLTIENAPGPFKQVSWSAMYQAKGCSYVVNDFAGVRGEPEKVIELPFKKQADGSYVATVYLDAMLDEDYYGNGVCKWALSGVGAGGTPTGASDETAFNAHIDLQHLSFGEPQSMYYRKELYGTKVVEDANEISKSSRAAFGWEDPSKFGAALQGQVFSMKLVPRKINP</sequence>
<dbReference type="AlphaFoldDB" id="A0A167HU95"/>
<feature type="region of interest" description="Disordered" evidence="1">
    <location>
        <begin position="39"/>
        <end position="71"/>
    </location>
</feature>
<dbReference type="EMBL" id="CP017476">
    <property type="protein sequence ID" value="AOW13455.1"/>
    <property type="molecule type" value="Genomic_DNA"/>
</dbReference>
<evidence type="ECO:0000313" key="3">
    <source>
        <dbReference type="EMBL" id="OAD41745.1"/>
    </source>
</evidence>
<feature type="compositionally biased region" description="Basic and acidic residues" evidence="1">
    <location>
        <begin position="58"/>
        <end position="71"/>
    </location>
</feature>
<reference evidence="3 4" key="1">
    <citation type="submission" date="2016-02" db="EMBL/GenBank/DDBJ databases">
        <title>Draft genome sequence of Hydrogenophaga sp. LPB0072.</title>
        <authorList>
            <person name="Shin S.-K."/>
            <person name="Yi H."/>
        </authorList>
    </citation>
    <scope>NUCLEOTIDE SEQUENCE [LARGE SCALE GENOMIC DNA]</scope>
    <source>
        <strain evidence="3 4">LPB0072</strain>
    </source>
</reference>
<dbReference type="Proteomes" id="UP000185657">
    <property type="component" value="Unassembled WGS sequence"/>
</dbReference>
<accession>A0A167HU95</accession>